<feature type="domain" description="Rho-GAP" evidence="2">
    <location>
        <begin position="192"/>
        <end position="369"/>
    </location>
</feature>
<dbReference type="InterPro" id="IPR000198">
    <property type="entry name" value="RhoGAP_dom"/>
</dbReference>
<dbReference type="Pfam" id="PF13716">
    <property type="entry name" value="CRAL_TRIO_2"/>
    <property type="match status" value="1"/>
</dbReference>
<feature type="region of interest" description="Disordered" evidence="1">
    <location>
        <begin position="568"/>
        <end position="591"/>
    </location>
</feature>
<dbReference type="AlphaFoldDB" id="B2G4P8"/>
<dbReference type="GO" id="GO:0080135">
    <property type="term" value="P:regulation of cellular response to stress"/>
    <property type="evidence" value="ECO:0007669"/>
    <property type="project" value="EnsemblFungi"/>
</dbReference>
<dbReference type="Gene3D" id="1.10.555.10">
    <property type="entry name" value="Rho GTPase activation protein"/>
    <property type="match status" value="1"/>
</dbReference>
<sequence length="656" mass="74734">MLYINVNNIFFKSYSVDPLSGHAIYVFDSTYLPSSEEVGDKQVYDLLIDKLMDKLIAKIPSAPFILVVFSSGFLQKKISWVYGIRMFSKLPKELRACLQKAYIVHESFFIKTVYQVLTNALNIKNLGNTALLDFSSSKNSLDSLQNATIIHVADLTDLSALVDITRLRISLNVYLYDYQFSEYIDVPREYFDRLSSLGARQYRQLIFDKIFKRLELDATKHELVFQKPGSYKRVNILLDIIERNNYIDLSQWDIYALASVFLHFLKHKSLPLIPIDFIALPISDDFEYTYTTFCSMVKHNQYYDLLETVFPLFIAQLEHSDVTKHDPRTLSKALCPQLCQEKISMISADRLAIGTRFIRNLLEHFPGIVQRIDRARMGRTKAPSPIKRVDRSREERLPRKSSSSNSAPQPPRPRKLFNDQEKIPKEQEIQEPKPIKPIRPITVFDTNKMPTVERLAPSVPQEKPQSPQKRLSSGDVSSKNTIDSREDLSSSSTMVNELNNSNNNNNNNDTDNNNTIPALRPKESVEDLASRSTSLSGSTDTISQMVTDNQLGDTNNESDTSASQLAFDDKKVSLQKSTSKSTSPPPPAPKIIQFDRELQSKRLNHVKNQNTKFSHEGYSDIKAGSKVSKLAALYEERLQGLQAIEEIKKKDNLKGL</sequence>
<dbReference type="GO" id="GO:0051510">
    <property type="term" value="P:regulation of unidimensional cell growth"/>
    <property type="evidence" value="ECO:0007669"/>
    <property type="project" value="EnsemblFungi"/>
</dbReference>
<protein>
    <submittedName>
        <fullName evidence="3">Protein ECM25</fullName>
    </submittedName>
</protein>
<dbReference type="EMBL" id="BDGX01000009">
    <property type="protein sequence ID" value="GAV48465.1"/>
    <property type="molecule type" value="Genomic_DNA"/>
</dbReference>
<dbReference type="EMBL" id="AM989988">
    <property type="protein sequence ID" value="CAQ43557.1"/>
    <property type="molecule type" value="Genomic_DNA"/>
</dbReference>
<dbReference type="SUPFAM" id="SSF48350">
    <property type="entry name" value="GTPase activation domain, GAP"/>
    <property type="match status" value="1"/>
</dbReference>
<dbReference type="InterPro" id="IPR008936">
    <property type="entry name" value="Rho_GTPase_activation_prot"/>
</dbReference>
<dbReference type="CDD" id="cd00159">
    <property type="entry name" value="RhoGAP"/>
    <property type="match status" value="1"/>
</dbReference>
<evidence type="ECO:0000259" key="2">
    <source>
        <dbReference type="PROSITE" id="PS50238"/>
    </source>
</evidence>
<dbReference type="Gene3D" id="3.40.525.10">
    <property type="entry name" value="CRAL-TRIO lipid binding domain"/>
    <property type="match status" value="1"/>
</dbReference>
<feature type="compositionally biased region" description="Polar residues" evidence="1">
    <location>
        <begin position="530"/>
        <end position="543"/>
    </location>
</feature>
<feature type="compositionally biased region" description="Basic and acidic residues" evidence="1">
    <location>
        <begin position="520"/>
        <end position="529"/>
    </location>
</feature>
<dbReference type="OrthoDB" id="410651at2759"/>
<feature type="compositionally biased region" description="Polar residues" evidence="1">
    <location>
        <begin position="489"/>
        <end position="498"/>
    </location>
</feature>
<dbReference type="GO" id="GO:0007165">
    <property type="term" value="P:signal transduction"/>
    <property type="evidence" value="ECO:0007669"/>
    <property type="project" value="InterPro"/>
</dbReference>
<gene>
    <name evidence="3" type="primary">Zr_ECM25</name>
    <name evidence="3" type="ORF">Zrou_9p12</name>
    <name evidence="4" type="ORF">ZYGR_0I07620</name>
</gene>
<feature type="compositionally biased region" description="Polar residues" evidence="1">
    <location>
        <begin position="463"/>
        <end position="481"/>
    </location>
</feature>
<proteinExistence type="predicted"/>
<evidence type="ECO:0000313" key="3">
    <source>
        <dbReference type="EMBL" id="CAQ43557.1"/>
    </source>
</evidence>
<dbReference type="PROSITE" id="PS50238">
    <property type="entry name" value="RHOGAP"/>
    <property type="match status" value="1"/>
</dbReference>
<evidence type="ECO:0000313" key="5">
    <source>
        <dbReference type="Proteomes" id="UP000187013"/>
    </source>
</evidence>
<feature type="region of interest" description="Disordered" evidence="1">
    <location>
        <begin position="376"/>
        <end position="543"/>
    </location>
</feature>
<dbReference type="Pfam" id="PF00620">
    <property type="entry name" value="RhoGAP"/>
    <property type="match status" value="1"/>
</dbReference>
<accession>B2G4P8</accession>
<dbReference type="OMA" id="KKISWVY"/>
<reference evidence="3" key="1">
    <citation type="submission" date="2008-02" db="EMBL/GenBank/DDBJ databases">
        <title>Zygosaccharomyces rouxii homologs of Saccharomyces cerevisiae chromosome III.</title>
        <authorList>
            <person name="Gordon J.L."/>
            <person name="Wolfe K.H."/>
        </authorList>
    </citation>
    <scope>NUCLEOTIDE SEQUENCE</scope>
    <source>
        <strain evidence="3">CBS 732</strain>
    </source>
</reference>
<feature type="compositionally biased region" description="Basic and acidic residues" evidence="1">
    <location>
        <begin position="387"/>
        <end position="398"/>
    </location>
</feature>
<dbReference type="SMART" id="SM00324">
    <property type="entry name" value="RhoGAP"/>
    <property type="match status" value="1"/>
</dbReference>
<dbReference type="GO" id="GO:0042805">
    <property type="term" value="F:actinin binding"/>
    <property type="evidence" value="ECO:0007669"/>
    <property type="project" value="EnsemblFungi"/>
</dbReference>
<organism evidence="3">
    <name type="scientific">Zygosaccharomyces rouxii</name>
    <dbReference type="NCBI Taxonomy" id="4956"/>
    <lineage>
        <taxon>Eukaryota</taxon>
        <taxon>Fungi</taxon>
        <taxon>Dikarya</taxon>
        <taxon>Ascomycota</taxon>
        <taxon>Saccharomycotina</taxon>
        <taxon>Saccharomycetes</taxon>
        <taxon>Saccharomycetales</taxon>
        <taxon>Saccharomycetaceae</taxon>
        <taxon>Zygosaccharomyces</taxon>
    </lineage>
</organism>
<dbReference type="eggNOG" id="KOG4406">
    <property type="taxonomic scope" value="Eukaryota"/>
</dbReference>
<evidence type="ECO:0000313" key="4">
    <source>
        <dbReference type="EMBL" id="GAV48465.1"/>
    </source>
</evidence>
<dbReference type="InterPro" id="IPR036865">
    <property type="entry name" value="CRAL-TRIO_dom_sf"/>
</dbReference>
<feature type="compositionally biased region" description="Basic and acidic residues" evidence="1">
    <location>
        <begin position="416"/>
        <end position="434"/>
    </location>
</feature>
<dbReference type="KEGG" id="zro:ZYRO0C18018g"/>
<dbReference type="Proteomes" id="UP000187013">
    <property type="component" value="Unassembled WGS sequence"/>
</dbReference>
<name>B2G4P8_ZYGRO</name>
<dbReference type="InterPro" id="IPR001251">
    <property type="entry name" value="CRAL-TRIO_dom"/>
</dbReference>
<evidence type="ECO:0000256" key="1">
    <source>
        <dbReference type="SAM" id="MobiDB-lite"/>
    </source>
</evidence>
<reference evidence="4 5" key="2">
    <citation type="submission" date="2016-08" db="EMBL/GenBank/DDBJ databases">
        <title>Draft genome sequence of allopolyploid Zygosaccharomyces rouxii.</title>
        <authorList>
            <person name="Watanabe J."/>
            <person name="Uehara K."/>
            <person name="Mogi Y."/>
            <person name="Tsukioka Y."/>
        </authorList>
    </citation>
    <scope>NUCLEOTIDE SEQUENCE [LARGE SCALE GENOMIC DNA]</scope>
    <source>
        <strain evidence="4 5">NBRC 110957</strain>
    </source>
</reference>
<feature type="compositionally biased region" description="Low complexity" evidence="1">
    <location>
        <begin position="499"/>
        <end position="515"/>
    </location>
</feature>